<dbReference type="AlphaFoldDB" id="A0A7C9AAZ4"/>
<evidence type="ECO:0000313" key="1">
    <source>
        <dbReference type="EMBL" id="MBA4662310.1"/>
    </source>
</evidence>
<protein>
    <submittedName>
        <fullName evidence="1">Uncharacterized protein</fullName>
    </submittedName>
</protein>
<proteinExistence type="predicted"/>
<sequence length="116" mass="13039">MKSKKNIAMHEFAWSLPPMELSRENGNEPLGNIHHSLSLRKELSSILVVNEEILFVVGVAQILLQRHLAPTRTLGVLAHQTLEVNSNLPLGFHGMLQWRVRMALLAPTQNFVGCPR</sequence>
<accession>A0A7C9AAZ4</accession>
<organism evidence="1">
    <name type="scientific">Opuntia streptacantha</name>
    <name type="common">Prickly pear cactus</name>
    <name type="synonym">Opuntia cardona</name>
    <dbReference type="NCBI Taxonomy" id="393608"/>
    <lineage>
        <taxon>Eukaryota</taxon>
        <taxon>Viridiplantae</taxon>
        <taxon>Streptophyta</taxon>
        <taxon>Embryophyta</taxon>
        <taxon>Tracheophyta</taxon>
        <taxon>Spermatophyta</taxon>
        <taxon>Magnoliopsida</taxon>
        <taxon>eudicotyledons</taxon>
        <taxon>Gunneridae</taxon>
        <taxon>Pentapetalae</taxon>
        <taxon>Caryophyllales</taxon>
        <taxon>Cactineae</taxon>
        <taxon>Cactaceae</taxon>
        <taxon>Opuntioideae</taxon>
        <taxon>Opuntia</taxon>
    </lineage>
</organism>
<reference evidence="1" key="2">
    <citation type="submission" date="2020-07" db="EMBL/GenBank/DDBJ databases">
        <authorList>
            <person name="Vera ALvarez R."/>
            <person name="Arias-Moreno D.M."/>
            <person name="Jimenez-Jacinto V."/>
            <person name="Jimenez-Bremont J.F."/>
            <person name="Swaminathan K."/>
            <person name="Moose S.P."/>
            <person name="Guerrero-Gonzalez M.L."/>
            <person name="Marino-Ramirez L."/>
            <person name="Landsman D."/>
            <person name="Rodriguez-Kessler M."/>
            <person name="Delgado-Sanchez P."/>
        </authorList>
    </citation>
    <scope>NUCLEOTIDE SEQUENCE</scope>
    <source>
        <tissue evidence="1">Cladode</tissue>
    </source>
</reference>
<reference evidence="1" key="1">
    <citation type="journal article" date="2013" name="J. Plant Res.">
        <title>Effect of fungi and light on seed germination of three Opuntia species from semiarid lands of central Mexico.</title>
        <authorList>
            <person name="Delgado-Sanchez P."/>
            <person name="Jimenez-Bremont J.F."/>
            <person name="Guerrero-Gonzalez Mde L."/>
            <person name="Flores J."/>
        </authorList>
    </citation>
    <scope>NUCLEOTIDE SEQUENCE</scope>
    <source>
        <tissue evidence="1">Cladode</tissue>
    </source>
</reference>
<name>A0A7C9AAZ4_OPUST</name>
<dbReference type="EMBL" id="GISG01215502">
    <property type="protein sequence ID" value="MBA4662310.1"/>
    <property type="molecule type" value="Transcribed_RNA"/>
</dbReference>